<sequence>MAKFHGSSLELWWDNGHGGWATLLALLFILLWHSSKRFSFVSRFPSAFSSASTSTSASASASASSSALALHSDATTSRSRAPHLGISEIVTDEDLMFLIETLEEKISEDEIWQNVIEKRNDNLFYSAKCCDPKDGPVKYLSVTVFENCSPEMLRDFYMDNDYRKMWDKTLLDHKQLQVDENSGVEVGRTIKKFPLLTPREYVLGWRLWEGKDKTFYCFIKECEHPFAPRQKDYVRVGFFRSGWRIKKGKVVKYTNVPDRNACEIKMFHQEDAGLNVKMAKLVFAKGIWSYVCKMENALRKYPTIRHPQSSSAANAVTLVKKVPHGLETTNGVTLQATFGASAVDGSVTGREKKLSKRPSRKMVAKGLLLLGGVVCLSRGHSSLGAKVVMAYVLTKLRKRGASSSGSA</sequence>
<dbReference type="CDD" id="cd08870">
    <property type="entry name" value="START_STARD2_7-like"/>
    <property type="match status" value="1"/>
</dbReference>
<dbReference type="GO" id="GO:0008289">
    <property type="term" value="F:lipid binding"/>
    <property type="evidence" value="ECO:0007669"/>
    <property type="project" value="InterPro"/>
</dbReference>
<comment type="caution">
    <text evidence="2">The sequence shown here is derived from an EMBL/GenBank/DDBJ whole genome shotgun (WGS) entry which is preliminary data.</text>
</comment>
<dbReference type="InterPro" id="IPR023393">
    <property type="entry name" value="START-like_dom_sf"/>
</dbReference>
<dbReference type="Pfam" id="PF01852">
    <property type="entry name" value="START"/>
    <property type="match status" value="1"/>
</dbReference>
<dbReference type="PROSITE" id="PS50848">
    <property type="entry name" value="START"/>
    <property type="match status" value="1"/>
</dbReference>
<gene>
    <name evidence="2" type="ORF">FEM48_Zijuj10G0004400</name>
</gene>
<accession>A0A978UK73</accession>
<organism evidence="2 3">
    <name type="scientific">Ziziphus jujuba var. spinosa</name>
    <dbReference type="NCBI Taxonomy" id="714518"/>
    <lineage>
        <taxon>Eukaryota</taxon>
        <taxon>Viridiplantae</taxon>
        <taxon>Streptophyta</taxon>
        <taxon>Embryophyta</taxon>
        <taxon>Tracheophyta</taxon>
        <taxon>Spermatophyta</taxon>
        <taxon>Magnoliopsida</taxon>
        <taxon>eudicotyledons</taxon>
        <taxon>Gunneridae</taxon>
        <taxon>Pentapetalae</taxon>
        <taxon>rosids</taxon>
        <taxon>fabids</taxon>
        <taxon>Rosales</taxon>
        <taxon>Rhamnaceae</taxon>
        <taxon>Paliureae</taxon>
        <taxon>Ziziphus</taxon>
    </lineage>
</organism>
<protein>
    <recommendedName>
        <fullName evidence="1">START domain-containing protein</fullName>
    </recommendedName>
</protein>
<evidence type="ECO:0000313" key="2">
    <source>
        <dbReference type="EMBL" id="KAH7515225.1"/>
    </source>
</evidence>
<dbReference type="InterPro" id="IPR051213">
    <property type="entry name" value="START_lipid_transfer"/>
</dbReference>
<reference evidence="2" key="1">
    <citation type="journal article" date="2021" name="Front. Plant Sci.">
        <title>Chromosome-Scale Genome Assembly for Chinese Sour Jujube and Insights Into Its Genome Evolution and Domestication Signature.</title>
        <authorList>
            <person name="Shen L.-Y."/>
            <person name="Luo H."/>
            <person name="Wang X.-L."/>
            <person name="Wang X.-M."/>
            <person name="Qiu X.-J."/>
            <person name="Liu H."/>
            <person name="Zhou S.-S."/>
            <person name="Jia K.-H."/>
            <person name="Nie S."/>
            <person name="Bao Y.-T."/>
            <person name="Zhang R.-G."/>
            <person name="Yun Q.-Z."/>
            <person name="Chai Y.-H."/>
            <person name="Lu J.-Y."/>
            <person name="Li Y."/>
            <person name="Zhao S.-W."/>
            <person name="Mao J.-F."/>
            <person name="Jia S.-G."/>
            <person name="Mao Y.-M."/>
        </authorList>
    </citation>
    <scope>NUCLEOTIDE SEQUENCE</scope>
    <source>
        <strain evidence="2">AT0</strain>
        <tissue evidence="2">Leaf</tissue>
    </source>
</reference>
<dbReference type="InterPro" id="IPR002913">
    <property type="entry name" value="START_lipid-bd_dom"/>
</dbReference>
<dbReference type="GO" id="GO:0005737">
    <property type="term" value="C:cytoplasm"/>
    <property type="evidence" value="ECO:0007669"/>
    <property type="project" value="UniProtKB-ARBA"/>
</dbReference>
<dbReference type="Gene3D" id="3.30.530.20">
    <property type="match status" value="1"/>
</dbReference>
<dbReference type="Proteomes" id="UP000813462">
    <property type="component" value="Unassembled WGS sequence"/>
</dbReference>
<dbReference type="EMBL" id="JAEACU010000010">
    <property type="protein sequence ID" value="KAH7515225.1"/>
    <property type="molecule type" value="Genomic_DNA"/>
</dbReference>
<proteinExistence type="predicted"/>
<dbReference type="SUPFAM" id="SSF55961">
    <property type="entry name" value="Bet v1-like"/>
    <property type="match status" value="1"/>
</dbReference>
<dbReference type="PANTHER" id="PTHR19308:SF13">
    <property type="entry name" value="OS02G0468400 PROTEIN"/>
    <property type="match status" value="1"/>
</dbReference>
<evidence type="ECO:0000259" key="1">
    <source>
        <dbReference type="PROSITE" id="PS50848"/>
    </source>
</evidence>
<dbReference type="AlphaFoldDB" id="A0A978UK73"/>
<name>A0A978UK73_ZIZJJ</name>
<dbReference type="PANTHER" id="PTHR19308">
    <property type="entry name" value="PHOSPHATIDYLCHOLINE TRANSFER PROTEIN"/>
    <property type="match status" value="1"/>
</dbReference>
<evidence type="ECO:0000313" key="3">
    <source>
        <dbReference type="Proteomes" id="UP000813462"/>
    </source>
</evidence>
<feature type="domain" description="START" evidence="1">
    <location>
        <begin position="100"/>
        <end position="303"/>
    </location>
</feature>